<accession>A0A2S2BNR8</accession>
<evidence type="ECO:0008006" key="4">
    <source>
        <dbReference type="Google" id="ProtNLM"/>
    </source>
</evidence>
<feature type="signal peptide" evidence="1">
    <location>
        <begin position="1"/>
        <end position="24"/>
    </location>
</feature>
<reference evidence="2 3" key="1">
    <citation type="submission" date="2017-05" db="EMBL/GenBank/DDBJ databases">
        <title>Isolation of Rhodococcus sp. S2-17 biodegrading of BP-3.</title>
        <authorList>
            <person name="Lee Y."/>
            <person name="Kim K.H."/>
            <person name="Chun B.H."/>
            <person name="Jung H.S."/>
            <person name="Jeon C.O."/>
        </authorList>
    </citation>
    <scope>NUCLEOTIDE SEQUENCE [LARGE SCALE GENOMIC DNA]</scope>
    <source>
        <strain evidence="2 3">S2-17</strain>
    </source>
</reference>
<dbReference type="AlphaFoldDB" id="A0A2S2BNR8"/>
<dbReference type="PROSITE" id="PS51257">
    <property type="entry name" value="PROKAR_LIPOPROTEIN"/>
    <property type="match status" value="1"/>
</dbReference>
<dbReference type="RefSeq" id="WP_109325410.1">
    <property type="nucleotide sequence ID" value="NZ_CP021354.1"/>
</dbReference>
<protein>
    <recommendedName>
        <fullName evidence="4">Lipoprotein</fullName>
    </recommendedName>
</protein>
<sequence>MTYRTGWSTTSSTLVLGACGGAGATTTALGLANTAAVHGNAVVAVDATPAGGDIAERGADLVLSVSGLEHVVTVAASGAVPDDVFDGYCSRTTVDARILNRLGTQTATDSEMSLLAEALRARGASSVYDLGHRLRASYLSPLLAAPTPIILVVPCRADAFNRLRAALQSIGDTLGEPGLSRTVVTVSNQDNTGWQVDVDLLRDYLGGQVWGVETIPYDEHLGMGVVISHDRLAADTRAAYERLLAIASAVPGGRREPVPAPVSE</sequence>
<dbReference type="EMBL" id="CP021354">
    <property type="protein sequence ID" value="AWK70239.1"/>
    <property type="molecule type" value="Genomic_DNA"/>
</dbReference>
<keyword evidence="1" id="KW-0732">Signal</keyword>
<evidence type="ECO:0000313" key="2">
    <source>
        <dbReference type="EMBL" id="AWK70239.1"/>
    </source>
</evidence>
<feature type="chain" id="PRO_5038666142" description="Lipoprotein" evidence="1">
    <location>
        <begin position="25"/>
        <end position="264"/>
    </location>
</feature>
<evidence type="ECO:0000313" key="3">
    <source>
        <dbReference type="Proteomes" id="UP000245711"/>
    </source>
</evidence>
<evidence type="ECO:0000256" key="1">
    <source>
        <dbReference type="SAM" id="SignalP"/>
    </source>
</evidence>
<dbReference type="InterPro" id="IPR027417">
    <property type="entry name" value="P-loop_NTPase"/>
</dbReference>
<dbReference type="Gene3D" id="3.40.50.300">
    <property type="entry name" value="P-loop containing nucleotide triphosphate hydrolases"/>
    <property type="match status" value="1"/>
</dbReference>
<dbReference type="KEGG" id="roz:CBI38_00255"/>
<name>A0A2S2BNR8_9NOCA</name>
<organism evidence="2 3">
    <name type="scientific">Rhodococcus oxybenzonivorans</name>
    <dbReference type="NCBI Taxonomy" id="1990687"/>
    <lineage>
        <taxon>Bacteria</taxon>
        <taxon>Bacillati</taxon>
        <taxon>Actinomycetota</taxon>
        <taxon>Actinomycetes</taxon>
        <taxon>Mycobacteriales</taxon>
        <taxon>Nocardiaceae</taxon>
        <taxon>Rhodococcus</taxon>
    </lineage>
</organism>
<gene>
    <name evidence="2" type="ORF">CBI38_00255</name>
</gene>
<dbReference type="SUPFAM" id="SSF52540">
    <property type="entry name" value="P-loop containing nucleoside triphosphate hydrolases"/>
    <property type="match status" value="1"/>
</dbReference>
<proteinExistence type="predicted"/>
<keyword evidence="3" id="KW-1185">Reference proteome</keyword>
<dbReference type="Proteomes" id="UP000245711">
    <property type="component" value="Chromosome"/>
</dbReference>
<dbReference type="OrthoDB" id="4597894at2"/>